<dbReference type="SUPFAM" id="SSF49373">
    <property type="entry name" value="Invasin/intimin cell-adhesion fragments"/>
    <property type="match status" value="1"/>
</dbReference>
<dbReference type="GO" id="GO:0005975">
    <property type="term" value="P:carbohydrate metabolic process"/>
    <property type="evidence" value="ECO:0007669"/>
    <property type="project" value="UniProtKB-ARBA"/>
</dbReference>
<gene>
    <name evidence="3" type="ORF">GKJPGBOP_06348</name>
</gene>
<protein>
    <submittedName>
        <fullName evidence="3">Lytic transglycosylase</fullName>
    </submittedName>
</protein>
<dbReference type="SUPFAM" id="SSF53955">
    <property type="entry name" value="Lysozyme-like"/>
    <property type="match status" value="1"/>
</dbReference>
<evidence type="ECO:0000313" key="3">
    <source>
        <dbReference type="EMBL" id="GCD46597.1"/>
    </source>
</evidence>
<dbReference type="CDD" id="cd13399">
    <property type="entry name" value="Slt35-like"/>
    <property type="match status" value="1"/>
</dbReference>
<dbReference type="RefSeq" id="WP_125056920.1">
    <property type="nucleotide sequence ID" value="NZ_BHZD01000001.1"/>
</dbReference>
<keyword evidence="2" id="KW-0732">Signal</keyword>
<dbReference type="Gene3D" id="2.60.40.10">
    <property type="entry name" value="Immunoglobulins"/>
    <property type="match status" value="1"/>
</dbReference>
<dbReference type="PANTHER" id="PTHR30163">
    <property type="entry name" value="MEMBRANE-BOUND LYTIC MUREIN TRANSGLYCOSYLASE B"/>
    <property type="match status" value="1"/>
</dbReference>
<dbReference type="Proteomes" id="UP000286746">
    <property type="component" value="Unassembled WGS sequence"/>
</dbReference>
<feature type="chain" id="PRO_5039407731" evidence="2">
    <location>
        <begin position="31"/>
        <end position="639"/>
    </location>
</feature>
<dbReference type="InterPro" id="IPR013783">
    <property type="entry name" value="Ig-like_fold"/>
</dbReference>
<dbReference type="InterPro" id="IPR043426">
    <property type="entry name" value="MltB-like"/>
</dbReference>
<keyword evidence="4" id="KW-1185">Reference proteome</keyword>
<organism evidence="3 4">
    <name type="scientific">Streptomyces paromomycinus</name>
    <name type="common">Streptomyces rimosus subsp. paromomycinus</name>
    <dbReference type="NCBI Taxonomy" id="92743"/>
    <lineage>
        <taxon>Bacteria</taxon>
        <taxon>Bacillati</taxon>
        <taxon>Actinomycetota</taxon>
        <taxon>Actinomycetes</taxon>
        <taxon>Kitasatosporales</taxon>
        <taxon>Streptomycetaceae</taxon>
        <taxon>Streptomyces</taxon>
    </lineage>
</organism>
<name>A0A401WB95_STREY</name>
<feature type="region of interest" description="Disordered" evidence="1">
    <location>
        <begin position="32"/>
        <end position="90"/>
    </location>
</feature>
<comment type="caution">
    <text evidence="3">The sequence shown here is derived from an EMBL/GenBank/DDBJ whole genome shotgun (WGS) entry which is preliminary data.</text>
</comment>
<reference evidence="3 4" key="1">
    <citation type="submission" date="2018-11" db="EMBL/GenBank/DDBJ databases">
        <title>Whole genome sequence of Streptomyces paromomycinus NBRC 15454(T).</title>
        <authorList>
            <person name="Komaki H."/>
            <person name="Tamura T."/>
        </authorList>
    </citation>
    <scope>NUCLEOTIDE SEQUENCE [LARGE SCALE GENOMIC DNA]</scope>
    <source>
        <strain evidence="3 4">NBRC 15454</strain>
    </source>
</reference>
<dbReference type="Gene3D" id="1.10.530.10">
    <property type="match status" value="1"/>
</dbReference>
<evidence type="ECO:0000313" key="4">
    <source>
        <dbReference type="Proteomes" id="UP000286746"/>
    </source>
</evidence>
<feature type="region of interest" description="Disordered" evidence="1">
    <location>
        <begin position="186"/>
        <end position="208"/>
    </location>
</feature>
<proteinExistence type="predicted"/>
<dbReference type="GO" id="GO:0008933">
    <property type="term" value="F:peptidoglycan lytic transglycosylase activity"/>
    <property type="evidence" value="ECO:0007669"/>
    <property type="project" value="TreeGrafter"/>
</dbReference>
<dbReference type="AlphaFoldDB" id="A0A401WB95"/>
<dbReference type="InterPro" id="IPR008964">
    <property type="entry name" value="Invasin/intimin_cell_adhesion"/>
</dbReference>
<evidence type="ECO:0000256" key="2">
    <source>
        <dbReference type="SAM" id="SignalP"/>
    </source>
</evidence>
<dbReference type="EMBL" id="BHZD01000001">
    <property type="protein sequence ID" value="GCD46597.1"/>
    <property type="molecule type" value="Genomic_DNA"/>
</dbReference>
<feature type="region of interest" description="Disordered" evidence="1">
    <location>
        <begin position="568"/>
        <end position="588"/>
    </location>
</feature>
<feature type="compositionally biased region" description="Pro residues" evidence="1">
    <location>
        <begin position="355"/>
        <end position="383"/>
    </location>
</feature>
<evidence type="ECO:0000256" key="1">
    <source>
        <dbReference type="SAM" id="MobiDB-lite"/>
    </source>
</evidence>
<feature type="signal peptide" evidence="2">
    <location>
        <begin position="1"/>
        <end position="30"/>
    </location>
</feature>
<feature type="region of interest" description="Disordered" evidence="1">
    <location>
        <begin position="267"/>
        <end position="406"/>
    </location>
</feature>
<dbReference type="InterPro" id="IPR023346">
    <property type="entry name" value="Lysozyme-like_dom_sf"/>
</dbReference>
<accession>A0A401WB95</accession>
<dbReference type="GO" id="GO:0009253">
    <property type="term" value="P:peptidoglycan catabolic process"/>
    <property type="evidence" value="ECO:0007669"/>
    <property type="project" value="TreeGrafter"/>
</dbReference>
<sequence>MAATFGRRLRKGAASTAVAALALAALTASQAPGAAEARTGNTNGEPTAPSGDTPIDGGSPYYTDLPPLNSPVKPGGSPGTGGPAATGPAEAGIPATVLDAYKKAEARVAQSDPGCRLPWQLLAAIGKVESGHARGGAVDAEGTTLQRITGPQLNGKGFAKITDTDRGVFDGDTTHDRAVGPMQFIPSTWSRGGPDGTGWGADGNGDGKKDPNNIYDAALGAGRYLCANNRDLSVQGDLDKAILGYNPSTEYLNTVLSWVAFYRKGTHEVPDGKGLLPVHRGGTGSGRDVAAGAGPTPGRTVFPGSRPGTGHGDGGKDTGGKTTEPAPGGSKPGGKPGGGTPGGKPGGKPGGGKPTTPPTGPGPAEPDPTKPPTTPPTKPPTKPAPVTALERVGAQDLTATAGEDFAEPVRVRAKNADGKPVAGVPVEFRLVGKTGARFAGKSDHVTVLTGADGIATAPKLSAGDQAGSFTVRATAVGRQVPPTDVRATVEAKPAPEPKADALARTSDKELTAKAGTSFAEGTVEVKATYQGKIAAGVAVTATMVTDDPKQPVENDKGPYFAGGGTGAATGGAAGAADAGKGTGTDADKAKPIRSLTLKTGADGLLKLPEIRTDGQTGTFLLRLTTADGAVLTVKLTVTA</sequence>
<feature type="compositionally biased region" description="Low complexity" evidence="1">
    <location>
        <begin position="320"/>
        <end position="329"/>
    </location>
</feature>
<feature type="compositionally biased region" description="Gly residues" evidence="1">
    <location>
        <begin position="193"/>
        <end position="204"/>
    </location>
</feature>
<dbReference type="PANTHER" id="PTHR30163:SF8">
    <property type="entry name" value="LYTIC MUREIN TRANSGLYCOSYLASE"/>
    <property type="match status" value="1"/>
</dbReference>
<feature type="compositionally biased region" description="Gly residues" evidence="1">
    <location>
        <begin position="330"/>
        <end position="353"/>
    </location>
</feature>